<dbReference type="InterPro" id="IPR012341">
    <property type="entry name" value="6hp_glycosidase-like_sf"/>
</dbReference>
<sequence length="717" mass="79827">MASPRPTPVEPLPHLANTELRQAQARALPPELGPNAIALVNGATFMYSDQTGDVPTTTIGGLVHADTRLLNRWELTLNGARLMTLRSTVLEYYLGQFILTHPAMPGIPADSLSIRRLRHIGDAMHERVEIESFLGDPVRCELRLAVGTDFADLFEIKSAVTDRSSWIRRDHELDGSGLCFRYEREGFHAESRLRVDPPADRIEGDELVWDLTLACRRPWTLDAELLLPRSVHAAPSVRADIDDVFHNRVEHPARNWLAGGPSLHSDNTTLNRVAMRSRWDLTALRLEFDGDGKRLALPAAGMPWFLALFGRDTLLTAFQTIAGNPRLAKGALLALAQSQGRTCDDFTDEEPGRILHEVRHGELTRRGAMPYRPYYGAADATQLWLILLSEYWRWTMDDDFVRALRDNITAALHWIDHYGDRDGDGYVEYATRSPEGLGNQCWRDSSDGIRFADGRMPVLPIATCEVQGYTYDAKRRIADLADGPLGDPELAARLRAQAHDLYERFNRDFWIDGRGGYYAVGLDGDKHRIDSLTSNLGHLLWSGIVTPDRAGQVARQLTSPAMFSGWGIRTMSHDDVPFNPIGYHLGTVWPHDNALAVLGLVRYGFRDEANRVTLALLDAAAEFDFRLPEALSGFDRQRTRVAVPYPTACSPQAWAAAVPVTLVRAMLGLDAVDGRLVVDPEVPAEVGRLHVSRILALGRRWDIEATGTTGSVRPSPD</sequence>
<keyword evidence="4" id="KW-1185">Reference proteome</keyword>
<dbReference type="Gene3D" id="1.50.10.10">
    <property type="match status" value="1"/>
</dbReference>
<dbReference type="RefSeq" id="WP_088974422.1">
    <property type="nucleotide sequence ID" value="NZ_LT607753.1"/>
</dbReference>
<dbReference type="Proteomes" id="UP000198215">
    <property type="component" value="Chromosome I"/>
</dbReference>
<evidence type="ECO:0000259" key="1">
    <source>
        <dbReference type="Pfam" id="PF14742"/>
    </source>
</evidence>
<gene>
    <name evidence="3" type="ORF">GA0070614_0442</name>
</gene>
<dbReference type="Pfam" id="PF14742">
    <property type="entry name" value="GDE_N_bis"/>
    <property type="match status" value="1"/>
</dbReference>
<organism evidence="3 4">
    <name type="scientific">Micromonospora coxensis</name>
    <dbReference type="NCBI Taxonomy" id="356852"/>
    <lineage>
        <taxon>Bacteria</taxon>
        <taxon>Bacillati</taxon>
        <taxon>Actinomycetota</taxon>
        <taxon>Actinomycetes</taxon>
        <taxon>Micromonosporales</taxon>
        <taxon>Micromonosporaceae</taxon>
        <taxon>Micromonospora</taxon>
    </lineage>
</organism>
<dbReference type="OrthoDB" id="9759959at2"/>
<evidence type="ECO:0000313" key="4">
    <source>
        <dbReference type="Proteomes" id="UP000198215"/>
    </source>
</evidence>
<evidence type="ECO:0000313" key="3">
    <source>
        <dbReference type="EMBL" id="SCG37848.1"/>
    </source>
</evidence>
<dbReference type="InterPro" id="IPR032856">
    <property type="entry name" value="GDE_N_bis"/>
</dbReference>
<evidence type="ECO:0000259" key="2">
    <source>
        <dbReference type="Pfam" id="PF22422"/>
    </source>
</evidence>
<dbReference type="InterPro" id="IPR008928">
    <property type="entry name" value="6-hairpin_glycosidase_sf"/>
</dbReference>
<feature type="domain" description="Putative glycogen debranching enzyme N-terminal" evidence="1">
    <location>
        <begin position="39"/>
        <end position="222"/>
    </location>
</feature>
<reference evidence="4" key="1">
    <citation type="submission" date="2016-06" db="EMBL/GenBank/DDBJ databases">
        <authorList>
            <person name="Varghese N."/>
            <person name="Submissions Spin"/>
        </authorList>
    </citation>
    <scope>NUCLEOTIDE SEQUENCE [LARGE SCALE GENOMIC DNA]</scope>
    <source>
        <strain evidence="4">DSM 45161</strain>
    </source>
</reference>
<protein>
    <submittedName>
        <fullName evidence="3">Glycogen debranching enzyme (Alpha-1,6-glucosidase)</fullName>
    </submittedName>
</protein>
<dbReference type="AlphaFoldDB" id="A0A1C5GVQ3"/>
<dbReference type="EMBL" id="LT607753">
    <property type="protein sequence ID" value="SCG37848.1"/>
    <property type="molecule type" value="Genomic_DNA"/>
</dbReference>
<name>A0A1C5GVQ3_9ACTN</name>
<proteinExistence type="predicted"/>
<dbReference type="InterPro" id="IPR054491">
    <property type="entry name" value="MGH1-like_GH"/>
</dbReference>
<dbReference type="SUPFAM" id="SSF48208">
    <property type="entry name" value="Six-hairpin glycosidases"/>
    <property type="match status" value="1"/>
</dbReference>
<feature type="domain" description="Mannosylglycerate hydrolase MGH1-like glycoside hydrolase" evidence="2">
    <location>
        <begin position="386"/>
        <end position="619"/>
    </location>
</feature>
<dbReference type="Pfam" id="PF22422">
    <property type="entry name" value="MGH1-like_GH"/>
    <property type="match status" value="1"/>
</dbReference>
<accession>A0A1C5GVQ3</accession>
<dbReference type="GO" id="GO:0005975">
    <property type="term" value="P:carbohydrate metabolic process"/>
    <property type="evidence" value="ECO:0007669"/>
    <property type="project" value="InterPro"/>
</dbReference>